<sequence>MMGMMGCGGGMLLSLLLWVAVIAAVMYLVARLTRDGRRGDERDPAWELARERFARGEITAEELDVLERRLRP</sequence>
<proteinExistence type="predicted"/>
<comment type="caution">
    <text evidence="1">The sequence shown here is derived from an EMBL/GenBank/DDBJ whole genome shotgun (WGS) entry which is preliminary data.</text>
</comment>
<protein>
    <recommendedName>
        <fullName evidence="3">SHOCT domain-containing protein</fullName>
    </recommendedName>
</protein>
<dbReference type="Proteomes" id="UP001401887">
    <property type="component" value="Unassembled WGS sequence"/>
</dbReference>
<dbReference type="EMBL" id="BAABRP010000002">
    <property type="protein sequence ID" value="GAA5512350.1"/>
    <property type="molecule type" value="Genomic_DNA"/>
</dbReference>
<dbReference type="RefSeq" id="WP_345462064.1">
    <property type="nucleotide sequence ID" value="NZ_BAABRP010000002.1"/>
</dbReference>
<evidence type="ECO:0000313" key="1">
    <source>
        <dbReference type="EMBL" id="GAA5512350.1"/>
    </source>
</evidence>
<accession>A0ABP9W6C7</accession>
<reference evidence="1 2" key="1">
    <citation type="submission" date="2024-02" db="EMBL/GenBank/DDBJ databases">
        <title>Deinococcus carri NBRC 110142.</title>
        <authorList>
            <person name="Ichikawa N."/>
            <person name="Katano-Makiyama Y."/>
            <person name="Hidaka K."/>
        </authorList>
    </citation>
    <scope>NUCLEOTIDE SEQUENCE [LARGE SCALE GENOMIC DNA]</scope>
    <source>
        <strain evidence="1 2">NBRC 110142</strain>
    </source>
</reference>
<evidence type="ECO:0000313" key="2">
    <source>
        <dbReference type="Proteomes" id="UP001401887"/>
    </source>
</evidence>
<organism evidence="1 2">
    <name type="scientific">Deinococcus carri</name>
    <dbReference type="NCBI Taxonomy" id="1211323"/>
    <lineage>
        <taxon>Bacteria</taxon>
        <taxon>Thermotogati</taxon>
        <taxon>Deinococcota</taxon>
        <taxon>Deinococci</taxon>
        <taxon>Deinococcales</taxon>
        <taxon>Deinococcaceae</taxon>
        <taxon>Deinococcus</taxon>
    </lineage>
</organism>
<gene>
    <name evidence="1" type="ORF">Dcar01_01064</name>
</gene>
<keyword evidence="2" id="KW-1185">Reference proteome</keyword>
<evidence type="ECO:0008006" key="3">
    <source>
        <dbReference type="Google" id="ProtNLM"/>
    </source>
</evidence>
<name>A0ABP9W6C7_9DEIO</name>